<feature type="domain" description="G" evidence="1">
    <location>
        <begin position="32"/>
        <end position="54"/>
    </location>
</feature>
<name>A0A266NBL1_9PSED</name>
<evidence type="ECO:0000313" key="3">
    <source>
        <dbReference type="Proteomes" id="UP000215788"/>
    </source>
</evidence>
<dbReference type="Pfam" id="PF01926">
    <property type="entry name" value="MMR_HSR1"/>
    <property type="match status" value="1"/>
</dbReference>
<accession>A0A266NBL1</accession>
<gene>
    <name evidence="2" type="ORF">CJF39_09605</name>
</gene>
<comment type="caution">
    <text evidence="2">The sequence shown here is derived from an EMBL/GenBank/DDBJ whole genome shotgun (WGS) entry which is preliminary data.</text>
</comment>
<protein>
    <recommendedName>
        <fullName evidence="1">G domain-containing protein</fullName>
    </recommendedName>
</protein>
<proteinExistence type="predicted"/>
<evidence type="ECO:0000313" key="2">
    <source>
        <dbReference type="EMBL" id="OZY59790.1"/>
    </source>
</evidence>
<dbReference type="OrthoDB" id="238366at2"/>
<reference evidence="2 3" key="1">
    <citation type="submission" date="2017-08" db="EMBL/GenBank/DDBJ databases">
        <title>Genomic and metabolic characterisation of spoilage-associated Pseudomonas species.</title>
        <authorList>
            <person name="Stanborough T."/>
            <person name="Fegan N."/>
            <person name="Powell S.M."/>
            <person name="Singh T."/>
            <person name="Tamplin M.L."/>
            <person name="Chandry P.S."/>
        </authorList>
    </citation>
    <scope>NUCLEOTIDE SEQUENCE [LARGE SCALE GENOMIC DNA]</scope>
    <source>
        <strain evidence="2 3">L1802</strain>
    </source>
</reference>
<organism evidence="2 3">
    <name type="scientific">Pseudomonas lundensis</name>
    <dbReference type="NCBI Taxonomy" id="86185"/>
    <lineage>
        <taxon>Bacteria</taxon>
        <taxon>Pseudomonadati</taxon>
        <taxon>Pseudomonadota</taxon>
        <taxon>Gammaproteobacteria</taxon>
        <taxon>Pseudomonadales</taxon>
        <taxon>Pseudomonadaceae</taxon>
        <taxon>Pseudomonas</taxon>
    </lineage>
</organism>
<dbReference type="GO" id="GO:0005525">
    <property type="term" value="F:GTP binding"/>
    <property type="evidence" value="ECO:0007669"/>
    <property type="project" value="InterPro"/>
</dbReference>
<dbReference type="InterPro" id="IPR027417">
    <property type="entry name" value="P-loop_NTPase"/>
</dbReference>
<dbReference type="Gene3D" id="3.40.50.300">
    <property type="entry name" value="P-loop containing nucleotide triphosphate hydrolases"/>
    <property type="match status" value="1"/>
</dbReference>
<dbReference type="EMBL" id="NQKI01000011">
    <property type="protein sequence ID" value="OZY59790.1"/>
    <property type="molecule type" value="Genomic_DNA"/>
</dbReference>
<dbReference type="RefSeq" id="WP_094993195.1">
    <property type="nucleotide sequence ID" value="NZ_NQKI01000011.1"/>
</dbReference>
<dbReference type="InterPro" id="IPR006073">
    <property type="entry name" value="GTP-bd"/>
</dbReference>
<dbReference type="AlphaFoldDB" id="A0A266NBL1"/>
<dbReference type="Proteomes" id="UP000215788">
    <property type="component" value="Unassembled WGS sequence"/>
</dbReference>
<dbReference type="SUPFAM" id="SSF52540">
    <property type="entry name" value="P-loop containing nucleoside triphosphate hydrolases"/>
    <property type="match status" value="1"/>
</dbReference>
<evidence type="ECO:0000259" key="1">
    <source>
        <dbReference type="Pfam" id="PF01926"/>
    </source>
</evidence>
<sequence length="69" mass="7489">MGFDAIYTVLPNHADKISRLQYLLTAARLPVVSVIGKYNHGKSSLLNALVGRVALQGAASQLERLQRLA</sequence>